<keyword evidence="3" id="KW-1185">Reference proteome</keyword>
<evidence type="ECO:0000313" key="2">
    <source>
        <dbReference type="EMBL" id="RDX88371.1"/>
    </source>
</evidence>
<reference evidence="2" key="1">
    <citation type="submission" date="2018-05" db="EMBL/GenBank/DDBJ databases">
        <title>Draft genome of Mucuna pruriens seed.</title>
        <authorList>
            <person name="Nnadi N.E."/>
            <person name="Vos R."/>
            <person name="Hasami M.H."/>
            <person name="Devisetty U.K."/>
            <person name="Aguiy J.C."/>
        </authorList>
    </citation>
    <scope>NUCLEOTIDE SEQUENCE [LARGE SCALE GENOMIC DNA]</scope>
    <source>
        <strain evidence="2">JCA_2017</strain>
    </source>
</reference>
<sequence>MLAELKPKSSVVRLVKPTTIRCVFSMNRAKVLKSNNLILGEYEIAANLLSVLLDLGVTHFFISYACVDRLSLPTSLLYFDLLVSSLIVTLVATFVMCQGCPFIDFGFITTNQDEATLDEGEHGYMILSFLEVKNYSDIDCVAIAKVFLKSNVSSTIQDDANRVGKVEPRSRRVVGESDDKAKCFPLGSTYVVGEEGWWIEVVCILSTIELAYHQEEVVIVKDG</sequence>
<dbReference type="Pfam" id="PF08284">
    <property type="entry name" value="RVP_2"/>
    <property type="match status" value="1"/>
</dbReference>
<feature type="non-terminal residue" evidence="2">
    <location>
        <position position="1"/>
    </location>
</feature>
<dbReference type="EMBL" id="QJKJ01005957">
    <property type="protein sequence ID" value="RDX88371.1"/>
    <property type="molecule type" value="Genomic_DNA"/>
</dbReference>
<proteinExistence type="predicted"/>
<evidence type="ECO:0000313" key="3">
    <source>
        <dbReference type="Proteomes" id="UP000257109"/>
    </source>
</evidence>
<accession>A0A371GCW5</accession>
<feature type="transmembrane region" description="Helical" evidence="1">
    <location>
        <begin position="44"/>
        <end position="64"/>
    </location>
</feature>
<keyword evidence="1" id="KW-1133">Transmembrane helix</keyword>
<keyword evidence="1" id="KW-0472">Membrane</keyword>
<feature type="transmembrane region" description="Helical" evidence="1">
    <location>
        <begin position="76"/>
        <end position="96"/>
    </location>
</feature>
<keyword evidence="1" id="KW-0812">Transmembrane</keyword>
<dbReference type="AlphaFoldDB" id="A0A371GCW5"/>
<dbReference type="Proteomes" id="UP000257109">
    <property type="component" value="Unassembled WGS sequence"/>
</dbReference>
<organism evidence="2 3">
    <name type="scientific">Mucuna pruriens</name>
    <name type="common">Velvet bean</name>
    <name type="synonym">Dolichos pruriens</name>
    <dbReference type="NCBI Taxonomy" id="157652"/>
    <lineage>
        <taxon>Eukaryota</taxon>
        <taxon>Viridiplantae</taxon>
        <taxon>Streptophyta</taxon>
        <taxon>Embryophyta</taxon>
        <taxon>Tracheophyta</taxon>
        <taxon>Spermatophyta</taxon>
        <taxon>Magnoliopsida</taxon>
        <taxon>eudicotyledons</taxon>
        <taxon>Gunneridae</taxon>
        <taxon>Pentapetalae</taxon>
        <taxon>rosids</taxon>
        <taxon>fabids</taxon>
        <taxon>Fabales</taxon>
        <taxon>Fabaceae</taxon>
        <taxon>Papilionoideae</taxon>
        <taxon>50 kb inversion clade</taxon>
        <taxon>NPAAA clade</taxon>
        <taxon>indigoferoid/millettioid clade</taxon>
        <taxon>Phaseoleae</taxon>
        <taxon>Mucuna</taxon>
    </lineage>
</organism>
<gene>
    <name evidence="2" type="ORF">CR513_30041</name>
</gene>
<dbReference type="OrthoDB" id="1434983at2759"/>
<protein>
    <submittedName>
        <fullName evidence="2">Uncharacterized protein</fullName>
    </submittedName>
</protein>
<evidence type="ECO:0000256" key="1">
    <source>
        <dbReference type="SAM" id="Phobius"/>
    </source>
</evidence>
<comment type="caution">
    <text evidence="2">The sequence shown here is derived from an EMBL/GenBank/DDBJ whole genome shotgun (WGS) entry which is preliminary data.</text>
</comment>
<name>A0A371GCW5_MUCPR</name>